<evidence type="ECO:0000313" key="3">
    <source>
        <dbReference type="Proteomes" id="UP000199183"/>
    </source>
</evidence>
<dbReference type="EMBL" id="FNRY01000001">
    <property type="protein sequence ID" value="SEB49079.1"/>
    <property type="molecule type" value="Genomic_DNA"/>
</dbReference>
<evidence type="ECO:0000256" key="1">
    <source>
        <dbReference type="SAM" id="MobiDB-lite"/>
    </source>
</evidence>
<dbReference type="RefSeq" id="WP_091180256.1">
    <property type="nucleotide sequence ID" value="NZ_FNRY01000001.1"/>
</dbReference>
<feature type="compositionally biased region" description="Low complexity" evidence="1">
    <location>
        <begin position="242"/>
        <end position="273"/>
    </location>
</feature>
<evidence type="ECO:0000313" key="2">
    <source>
        <dbReference type="EMBL" id="SEB49079.1"/>
    </source>
</evidence>
<name>A0A1H4JS23_9MICO</name>
<keyword evidence="3" id="KW-1185">Reference proteome</keyword>
<organism evidence="2 3">
    <name type="scientific">Paramicrobacterium humi</name>
    <dbReference type="NCBI Taxonomy" id="640635"/>
    <lineage>
        <taxon>Bacteria</taxon>
        <taxon>Bacillati</taxon>
        <taxon>Actinomycetota</taxon>
        <taxon>Actinomycetes</taxon>
        <taxon>Micrococcales</taxon>
        <taxon>Microbacteriaceae</taxon>
        <taxon>Paramicrobacterium</taxon>
    </lineage>
</organism>
<reference evidence="2 3" key="1">
    <citation type="submission" date="2016-10" db="EMBL/GenBank/DDBJ databases">
        <authorList>
            <person name="de Groot N.N."/>
        </authorList>
    </citation>
    <scope>NUCLEOTIDE SEQUENCE [LARGE SCALE GENOMIC DNA]</scope>
    <source>
        <strain evidence="2 3">DSM 21799</strain>
    </source>
</reference>
<dbReference type="Proteomes" id="UP000199183">
    <property type="component" value="Unassembled WGS sequence"/>
</dbReference>
<dbReference type="STRING" id="640635.SAMN04489806_0836"/>
<sequence>MKDWRQALTALANGFEPQPSSRATFPSLINSGGAAYEYPRFVAPGVEFGNLVPQSARGNGWHYLAVTLPAPLPHLIVDATSNDRLGSDLPTGVDPRQRISLEGDFDRWFRAYAPASYQTAALYVLTPDVMAALIDVAAGYNVEIVDDRIVFFTSPVADFADPGPWQSVHAVLERVVPRVATKAERYLDERVPGQETSRLMTAIRTMRENPGATCRRPRLASGRMVAGSPSGIGIRGHGGCSGRSAGSRRSPSCMRFRGSSPSPGSCRSSTAGEPRPRRRREGAPIAR</sequence>
<protein>
    <submittedName>
        <fullName evidence="2">Uncharacterized protein</fullName>
    </submittedName>
</protein>
<feature type="region of interest" description="Disordered" evidence="1">
    <location>
        <begin position="221"/>
        <end position="287"/>
    </location>
</feature>
<gene>
    <name evidence="2" type="ORF">SAMN04489806_0836</name>
</gene>
<dbReference type="OrthoDB" id="5054050at2"/>
<dbReference type="AlphaFoldDB" id="A0A1H4JS23"/>
<accession>A0A1H4JS23</accession>
<proteinExistence type="predicted"/>